<sequence length="138" mass="15106">MHIIPGPRYVLVGFDGSPNSAEALRRAAAEARRRNARLDVVRVISRDGGPLRRPKAWFRLRDEVARLLPRTQHVTTRLRIARGEPGAQLARLAGRAEVLVVGSRPNSRHGELFGGDTVPTVLSNARCGVIICEDGAED</sequence>
<dbReference type="Gene3D" id="3.40.50.620">
    <property type="entry name" value="HUPs"/>
    <property type="match status" value="1"/>
</dbReference>
<dbReference type="EMBL" id="JBHLZP010000033">
    <property type="protein sequence ID" value="MFB9831948.1"/>
    <property type="molecule type" value="Genomic_DNA"/>
</dbReference>
<dbReference type="Pfam" id="PF00582">
    <property type="entry name" value="Usp"/>
    <property type="match status" value="1"/>
</dbReference>
<evidence type="ECO:0000313" key="4">
    <source>
        <dbReference type="Proteomes" id="UP001589627"/>
    </source>
</evidence>
<evidence type="ECO:0000256" key="1">
    <source>
        <dbReference type="ARBA" id="ARBA00008791"/>
    </source>
</evidence>
<dbReference type="Proteomes" id="UP001589627">
    <property type="component" value="Unassembled WGS sequence"/>
</dbReference>
<accession>A0ABV5YB88</accession>
<dbReference type="SUPFAM" id="SSF52402">
    <property type="entry name" value="Adenine nucleotide alpha hydrolases-like"/>
    <property type="match status" value="1"/>
</dbReference>
<dbReference type="InterPro" id="IPR006016">
    <property type="entry name" value="UspA"/>
</dbReference>
<dbReference type="RefSeq" id="WP_378197057.1">
    <property type="nucleotide sequence ID" value="NZ_JBHLZP010000033.1"/>
</dbReference>
<evidence type="ECO:0000313" key="3">
    <source>
        <dbReference type="EMBL" id="MFB9831948.1"/>
    </source>
</evidence>
<name>A0ABV5YB88_9ACTN</name>
<dbReference type="InterPro" id="IPR006015">
    <property type="entry name" value="Universal_stress_UspA"/>
</dbReference>
<dbReference type="InterPro" id="IPR014729">
    <property type="entry name" value="Rossmann-like_a/b/a_fold"/>
</dbReference>
<dbReference type="PRINTS" id="PR01438">
    <property type="entry name" value="UNVRSLSTRESS"/>
</dbReference>
<protein>
    <submittedName>
        <fullName evidence="3">Universal stress protein</fullName>
    </submittedName>
</protein>
<keyword evidence="4" id="KW-1185">Reference proteome</keyword>
<organism evidence="3 4">
    <name type="scientific">Actinoallomurus acaciae</name>
    <dbReference type="NCBI Taxonomy" id="502577"/>
    <lineage>
        <taxon>Bacteria</taxon>
        <taxon>Bacillati</taxon>
        <taxon>Actinomycetota</taxon>
        <taxon>Actinomycetes</taxon>
        <taxon>Streptosporangiales</taxon>
        <taxon>Thermomonosporaceae</taxon>
        <taxon>Actinoallomurus</taxon>
    </lineage>
</organism>
<reference evidence="3 4" key="1">
    <citation type="submission" date="2024-09" db="EMBL/GenBank/DDBJ databases">
        <authorList>
            <person name="Sun Q."/>
            <person name="Mori K."/>
        </authorList>
    </citation>
    <scope>NUCLEOTIDE SEQUENCE [LARGE SCALE GENOMIC DNA]</scope>
    <source>
        <strain evidence="3 4">TBRC 0563</strain>
    </source>
</reference>
<comment type="similarity">
    <text evidence="1">Belongs to the universal stress protein A family.</text>
</comment>
<proteinExistence type="inferred from homology"/>
<feature type="domain" description="UspA" evidence="2">
    <location>
        <begin position="10"/>
        <end position="132"/>
    </location>
</feature>
<gene>
    <name evidence="3" type="ORF">ACFFNX_07075</name>
</gene>
<comment type="caution">
    <text evidence="3">The sequence shown here is derived from an EMBL/GenBank/DDBJ whole genome shotgun (WGS) entry which is preliminary data.</text>
</comment>
<evidence type="ECO:0000259" key="2">
    <source>
        <dbReference type="Pfam" id="PF00582"/>
    </source>
</evidence>